<keyword evidence="1" id="KW-0732">Signal</keyword>
<evidence type="ECO:0000313" key="2">
    <source>
        <dbReference type="EMBL" id="KAF2596427.1"/>
    </source>
</evidence>
<sequence>MVASSCAYLCWWLWVVSGLPPPSVAPHGVVALPSVGGGSLEHHSSVIRLTLLAGLGALSSLGLLSSLGSGVEASLPSFVSSRRLRLEFLQKSPGMLINLPSTSASKTTEAPATKRVGCFCS</sequence>
<evidence type="ECO:0000256" key="1">
    <source>
        <dbReference type="SAM" id="SignalP"/>
    </source>
</evidence>
<dbReference type="AlphaFoldDB" id="A0A8S9KRP0"/>
<gene>
    <name evidence="2" type="ORF">F2Q68_00010760</name>
</gene>
<organism evidence="2 3">
    <name type="scientific">Brassica cretica</name>
    <name type="common">Mustard</name>
    <dbReference type="NCBI Taxonomy" id="69181"/>
    <lineage>
        <taxon>Eukaryota</taxon>
        <taxon>Viridiplantae</taxon>
        <taxon>Streptophyta</taxon>
        <taxon>Embryophyta</taxon>
        <taxon>Tracheophyta</taxon>
        <taxon>Spermatophyta</taxon>
        <taxon>Magnoliopsida</taxon>
        <taxon>eudicotyledons</taxon>
        <taxon>Gunneridae</taxon>
        <taxon>Pentapetalae</taxon>
        <taxon>rosids</taxon>
        <taxon>malvids</taxon>
        <taxon>Brassicales</taxon>
        <taxon>Brassicaceae</taxon>
        <taxon>Brassiceae</taxon>
        <taxon>Brassica</taxon>
    </lineage>
</organism>
<protein>
    <recommendedName>
        <fullName evidence="4">Secreted protein</fullName>
    </recommendedName>
</protein>
<reference evidence="2" key="1">
    <citation type="submission" date="2019-12" db="EMBL/GenBank/DDBJ databases">
        <title>Genome sequencing and annotation of Brassica cretica.</title>
        <authorList>
            <person name="Studholme D.J."/>
            <person name="Sarris P.F."/>
        </authorList>
    </citation>
    <scope>NUCLEOTIDE SEQUENCE</scope>
    <source>
        <strain evidence="2">PFS-001/15</strain>
        <tissue evidence="2">Leaf</tissue>
    </source>
</reference>
<comment type="caution">
    <text evidence="2">The sequence shown here is derived from an EMBL/GenBank/DDBJ whole genome shotgun (WGS) entry which is preliminary data.</text>
</comment>
<accession>A0A8S9KRP0</accession>
<name>A0A8S9KRP0_BRACR</name>
<proteinExistence type="predicted"/>
<evidence type="ECO:0008006" key="4">
    <source>
        <dbReference type="Google" id="ProtNLM"/>
    </source>
</evidence>
<feature type="signal peptide" evidence="1">
    <location>
        <begin position="1"/>
        <end position="18"/>
    </location>
</feature>
<dbReference type="Proteomes" id="UP000712281">
    <property type="component" value="Unassembled WGS sequence"/>
</dbReference>
<feature type="chain" id="PRO_5035896266" description="Secreted protein" evidence="1">
    <location>
        <begin position="19"/>
        <end position="121"/>
    </location>
</feature>
<evidence type="ECO:0000313" key="3">
    <source>
        <dbReference type="Proteomes" id="UP000712281"/>
    </source>
</evidence>
<dbReference type="EMBL" id="QGKW02000717">
    <property type="protein sequence ID" value="KAF2596427.1"/>
    <property type="molecule type" value="Genomic_DNA"/>
</dbReference>